<feature type="binding site" evidence="10">
    <location>
        <position position="465"/>
    </location>
    <ligand>
        <name>L-glutamate</name>
        <dbReference type="ChEBI" id="CHEBI:29985"/>
    </ligand>
</feature>
<dbReference type="GO" id="GO:0036374">
    <property type="term" value="F:glutathione hydrolase activity"/>
    <property type="evidence" value="ECO:0007669"/>
    <property type="project" value="UniProtKB-UniRule"/>
</dbReference>
<dbReference type="AlphaFoldDB" id="A0A7H9AU75"/>
<accession>A0A7H9AU75</accession>
<proteinExistence type="inferred from homology"/>
<dbReference type="KEGG" id="cagg:HYG79_17105"/>
<comment type="catalytic activity">
    <reaction evidence="2 11">
        <text>glutathione + H2O = L-cysteinylglycine + L-glutamate</text>
        <dbReference type="Rhea" id="RHEA:28807"/>
        <dbReference type="ChEBI" id="CHEBI:15377"/>
        <dbReference type="ChEBI" id="CHEBI:29985"/>
        <dbReference type="ChEBI" id="CHEBI:57925"/>
        <dbReference type="ChEBI" id="CHEBI:61694"/>
        <dbReference type="EC" id="3.4.19.13"/>
    </reaction>
</comment>
<feature type="binding site" evidence="10">
    <location>
        <position position="414"/>
    </location>
    <ligand>
        <name>L-glutamate</name>
        <dbReference type="ChEBI" id="CHEBI:29985"/>
    </ligand>
</feature>
<name>A0A7H9AU75_9FLAO</name>
<evidence type="ECO:0000313" key="12">
    <source>
        <dbReference type="EMBL" id="QLG47000.1"/>
    </source>
</evidence>
<feature type="binding site" evidence="10">
    <location>
        <begin position="443"/>
        <end position="444"/>
    </location>
    <ligand>
        <name>L-glutamate</name>
        <dbReference type="ChEBI" id="CHEBI:29985"/>
    </ligand>
</feature>
<dbReference type="SUPFAM" id="SSF56235">
    <property type="entry name" value="N-terminal nucleophile aminohydrolases (Ntn hydrolases)"/>
    <property type="match status" value="1"/>
</dbReference>
<dbReference type="Gene3D" id="3.60.20.40">
    <property type="match status" value="1"/>
</dbReference>
<dbReference type="InterPro" id="IPR000101">
    <property type="entry name" value="GGT_peptidase"/>
</dbReference>
<gene>
    <name evidence="12" type="primary">ggt</name>
    <name evidence="12" type="ORF">HYG79_17105</name>
</gene>
<evidence type="ECO:0000256" key="3">
    <source>
        <dbReference type="ARBA" id="ARBA00009381"/>
    </source>
</evidence>
<feature type="active site" description="Nucleophile" evidence="9">
    <location>
        <position position="372"/>
    </location>
</feature>
<reference evidence="12 13" key="1">
    <citation type="journal article" date="2006" name="Int. J. Syst. Evol. Microbiol.">
        <title>Costertonia aggregata gen. nov., sp. nov., a mesophilic marine bacterium of the family Flavobacteriaceae, isolated from a mature biofilm.</title>
        <authorList>
            <person name="Kwon K.K."/>
            <person name="Lee Y.K."/>
            <person name="Lee H.K."/>
        </authorList>
    </citation>
    <scope>NUCLEOTIDE SEQUENCE [LARGE SCALE GENOMIC DNA]</scope>
    <source>
        <strain evidence="12 13">KCCM 42265</strain>
    </source>
</reference>
<keyword evidence="4 11" id="KW-0808">Transferase</keyword>
<dbReference type="Pfam" id="PF01019">
    <property type="entry name" value="G_glu_transpept"/>
    <property type="match status" value="1"/>
</dbReference>
<dbReference type="InterPro" id="IPR051792">
    <property type="entry name" value="GGT_bact"/>
</dbReference>
<evidence type="ECO:0000256" key="9">
    <source>
        <dbReference type="PIRSR" id="PIRSR600101-1"/>
    </source>
</evidence>
<evidence type="ECO:0000256" key="11">
    <source>
        <dbReference type="RuleBase" id="RU368036"/>
    </source>
</evidence>
<dbReference type="InterPro" id="IPR055262">
    <property type="entry name" value="GGT_CS"/>
</dbReference>
<comment type="subunit">
    <text evidence="11">This enzyme consists of two polypeptide chains, which are synthesized in precursor form from a single polypeptide.</text>
</comment>
<dbReference type="RefSeq" id="WP_179243278.1">
    <property type="nucleotide sequence ID" value="NZ_CP058595.1"/>
</dbReference>
<dbReference type="PROSITE" id="PS00462">
    <property type="entry name" value="G_GLU_TRANSPEPTIDASE"/>
    <property type="match status" value="1"/>
</dbReference>
<keyword evidence="7 11" id="KW-0012">Acyltransferase</keyword>
<protein>
    <recommendedName>
        <fullName evidence="11">Glutathione hydrolase proenzyme</fullName>
        <ecNumber evidence="11">2.3.2.2</ecNumber>
        <ecNumber evidence="11">3.4.19.13</ecNumber>
    </recommendedName>
    <component>
        <recommendedName>
            <fullName evidence="11">Glutathione hydrolase large chain</fullName>
        </recommendedName>
    </component>
    <component>
        <recommendedName>
            <fullName evidence="11">Glutathione hydrolase small chain</fullName>
        </recommendedName>
    </component>
</protein>
<dbReference type="PANTHER" id="PTHR43199:SF1">
    <property type="entry name" value="GLUTATHIONE HYDROLASE PROENZYME"/>
    <property type="match status" value="1"/>
</dbReference>
<evidence type="ECO:0000256" key="10">
    <source>
        <dbReference type="PIRSR" id="PIRSR600101-2"/>
    </source>
</evidence>
<feature type="binding site" evidence="10">
    <location>
        <begin position="390"/>
        <end position="392"/>
    </location>
    <ligand>
        <name>L-glutamate</name>
        <dbReference type="ChEBI" id="CHEBI:29985"/>
    </ligand>
</feature>
<comment type="catalytic activity">
    <reaction evidence="1 11">
        <text>an S-substituted glutathione + H2O = an S-substituted L-cysteinylglycine + L-glutamate</text>
        <dbReference type="Rhea" id="RHEA:59468"/>
        <dbReference type="ChEBI" id="CHEBI:15377"/>
        <dbReference type="ChEBI" id="CHEBI:29985"/>
        <dbReference type="ChEBI" id="CHEBI:90779"/>
        <dbReference type="ChEBI" id="CHEBI:143103"/>
        <dbReference type="EC" id="3.4.19.13"/>
    </reaction>
</comment>
<feature type="binding site" evidence="10">
    <location>
        <position position="99"/>
    </location>
    <ligand>
        <name>L-glutamate</name>
        <dbReference type="ChEBI" id="CHEBI:29985"/>
    </ligand>
</feature>
<dbReference type="NCBIfam" id="TIGR00066">
    <property type="entry name" value="g_glut_trans"/>
    <property type="match status" value="1"/>
</dbReference>
<comment type="similarity">
    <text evidence="3 11">Belongs to the gamma-glutamyltransferase family.</text>
</comment>
<dbReference type="EC" id="3.4.19.13" evidence="11"/>
<dbReference type="Gene3D" id="1.10.246.130">
    <property type="match status" value="1"/>
</dbReference>
<dbReference type="UniPathway" id="UPA00204"/>
<keyword evidence="6 11" id="KW-0865">Zymogen</keyword>
<comment type="PTM">
    <text evidence="11">Cleaved by autocatalysis into a large and a small subunit.</text>
</comment>
<dbReference type="PRINTS" id="PR01210">
    <property type="entry name" value="GGTRANSPTASE"/>
</dbReference>
<keyword evidence="11" id="KW-0317">Glutathione biosynthesis</keyword>
<evidence type="ECO:0000256" key="8">
    <source>
        <dbReference type="ARBA" id="ARBA00047417"/>
    </source>
</evidence>
<evidence type="ECO:0000256" key="4">
    <source>
        <dbReference type="ARBA" id="ARBA00022679"/>
    </source>
</evidence>
<evidence type="ECO:0000313" key="13">
    <source>
        <dbReference type="Proteomes" id="UP000509302"/>
    </source>
</evidence>
<dbReference type="GO" id="GO:0103068">
    <property type="term" value="F:leukotriene C4 gamma-glutamyl transferase activity"/>
    <property type="evidence" value="ECO:0007669"/>
    <property type="project" value="UniProtKB-EC"/>
</dbReference>
<evidence type="ECO:0000256" key="5">
    <source>
        <dbReference type="ARBA" id="ARBA00022801"/>
    </source>
</evidence>
<dbReference type="EMBL" id="CP058595">
    <property type="protein sequence ID" value="QLG47000.1"/>
    <property type="molecule type" value="Genomic_DNA"/>
</dbReference>
<dbReference type="InterPro" id="IPR043137">
    <property type="entry name" value="GGT_ssub_C"/>
</dbReference>
<dbReference type="EC" id="2.3.2.2" evidence="11"/>
<keyword evidence="5 11" id="KW-0378">Hydrolase</keyword>
<comment type="pathway">
    <text evidence="11">Sulfur metabolism; glutathione metabolism.</text>
</comment>
<dbReference type="GO" id="GO:0006750">
    <property type="term" value="P:glutathione biosynthetic process"/>
    <property type="evidence" value="ECO:0007669"/>
    <property type="project" value="UniProtKB-KW"/>
</dbReference>
<keyword evidence="13" id="KW-1185">Reference proteome</keyword>
<dbReference type="InterPro" id="IPR029055">
    <property type="entry name" value="Ntn_hydrolases_N"/>
</dbReference>
<evidence type="ECO:0000256" key="7">
    <source>
        <dbReference type="ARBA" id="ARBA00023315"/>
    </source>
</evidence>
<dbReference type="GO" id="GO:0006751">
    <property type="term" value="P:glutathione catabolic process"/>
    <property type="evidence" value="ECO:0007669"/>
    <property type="project" value="UniProtKB-UniRule"/>
</dbReference>
<organism evidence="12 13">
    <name type="scientific">Costertonia aggregata</name>
    <dbReference type="NCBI Taxonomy" id="343403"/>
    <lineage>
        <taxon>Bacteria</taxon>
        <taxon>Pseudomonadati</taxon>
        <taxon>Bacteroidota</taxon>
        <taxon>Flavobacteriia</taxon>
        <taxon>Flavobacteriales</taxon>
        <taxon>Flavobacteriaceae</taxon>
        <taxon>Costertonia</taxon>
    </lineage>
</organism>
<sequence length="563" mass="61842">MHRFKYVFLSSILFLFVNCKKHVAAPTGLVTEKAMVVSAREEASKIGVEIMKKGGNAFDAMIATEMALVVAYPFAGNLGGGGFMVYRKADGDVGGLDYREKAPLSAHADMYLDSLGNVIPDMSTKGATAVGVPGTVAGVMEVHKKFGKLSLKEIFEPVIALARKGVVVTEKQAKRFENYKDLIVEVNDSTLTFPINAKQGDVVKYPVLANTLHIIAQNGHDGFYKGEIAQKLVAFIQSKGGFITEEDLAKYEAKWRQPIIFRYKDLRIVSMSPPSSGGVTINQIFKMMEPYDVADFGHNSEKTVQLFTEASRRAYADRNYWLGDPDFADIPLDVLLSDKYLKERMANFSFDTATKSSDVEHGKVEILESMETTHYSIVDEEGNAVSVTTTLNGAYGSKLYSNELGFFLNNEMDDFSAKPGVPNMFGLIGAEANSIAPEKRMLSSMTPTIVERDGKLWMVVGTPGGSTIITAVAQTILNGYEFGMSMQEAVNAPRFHHQWLPDMVIFEPDGFSTELKEKLKAKGYIINEERTPIIGKVDAIRVLPDGRLEGGADKRGDDTAVGF</sequence>
<dbReference type="InterPro" id="IPR043138">
    <property type="entry name" value="GGT_lsub"/>
</dbReference>
<dbReference type="PANTHER" id="PTHR43199">
    <property type="entry name" value="GLUTATHIONE HYDROLASE"/>
    <property type="match status" value="1"/>
</dbReference>
<dbReference type="Proteomes" id="UP000509302">
    <property type="component" value="Chromosome"/>
</dbReference>
<evidence type="ECO:0000256" key="6">
    <source>
        <dbReference type="ARBA" id="ARBA00023145"/>
    </source>
</evidence>
<evidence type="ECO:0000256" key="2">
    <source>
        <dbReference type="ARBA" id="ARBA00001089"/>
    </source>
</evidence>
<comment type="catalytic activity">
    <reaction evidence="8 11">
        <text>an N-terminal (5-L-glutamyl)-[peptide] + an alpha-amino acid = 5-L-glutamyl amino acid + an N-terminal L-alpha-aminoacyl-[peptide]</text>
        <dbReference type="Rhea" id="RHEA:23904"/>
        <dbReference type="Rhea" id="RHEA-COMP:9780"/>
        <dbReference type="Rhea" id="RHEA-COMP:9795"/>
        <dbReference type="ChEBI" id="CHEBI:77644"/>
        <dbReference type="ChEBI" id="CHEBI:78597"/>
        <dbReference type="ChEBI" id="CHEBI:78599"/>
        <dbReference type="ChEBI" id="CHEBI:78608"/>
        <dbReference type="EC" id="2.3.2.2"/>
    </reaction>
</comment>
<evidence type="ECO:0000256" key="1">
    <source>
        <dbReference type="ARBA" id="ARBA00001049"/>
    </source>
</evidence>